<protein>
    <recommendedName>
        <fullName evidence="7">Integral membrane protein</fullName>
    </recommendedName>
</protein>
<proteinExistence type="predicted"/>
<keyword evidence="5" id="KW-1185">Reference proteome</keyword>
<name>A0A3A9VZC8_9ACTN</name>
<sequence>MGISAPGMRVARAAVFAALCVTLSAGAHVLLSGEPLPLPTVAVVSLAVFGLALALIGRREHGFGTIAALLVPAHLAADTVFTTGQATCYGPGGGPVTGPLRLLGFDLLCAGGDLGTPLAELAGGDPVPFAAADPAGPWLLLAAHVAVGLAAAAWLRCGERALARTLRSAAAATFRPLFVPLTRAAVPAPAGSGPRRPRRAPAAPALPTLAHSVLRRGPPVAAPAH</sequence>
<keyword evidence="2" id="KW-0812">Transmembrane</keyword>
<evidence type="ECO:0000256" key="1">
    <source>
        <dbReference type="SAM" id="MobiDB-lite"/>
    </source>
</evidence>
<evidence type="ECO:0000313" key="3">
    <source>
        <dbReference type="EMBL" id="RKN06090.1"/>
    </source>
</evidence>
<reference evidence="5 6" key="1">
    <citation type="submission" date="2018-09" db="EMBL/GenBank/DDBJ databases">
        <title>Streptomyces sp. nov. DS1-2, an endophytic actinomycete isolated from roots of Dendrobium scabrilingue.</title>
        <authorList>
            <person name="Kuncharoen N."/>
            <person name="Kudo T."/>
            <person name="Ohkuma M."/>
            <person name="Yuki M."/>
            <person name="Tanasupawat S."/>
        </authorList>
    </citation>
    <scope>NUCLEOTIDE SEQUENCE [LARGE SCALE GENOMIC DNA]</scope>
    <source>
        <strain evidence="3 6">AZ1-7</strain>
        <strain evidence="4 5">DS1-2</strain>
    </source>
</reference>
<keyword evidence="2" id="KW-1133">Transmembrane helix</keyword>
<dbReference type="EMBL" id="RBDY01000019">
    <property type="protein sequence ID" value="RKN18459.1"/>
    <property type="molecule type" value="Genomic_DNA"/>
</dbReference>
<dbReference type="OrthoDB" id="4328115at2"/>
<evidence type="ECO:0000313" key="5">
    <source>
        <dbReference type="Proteomes" id="UP000268652"/>
    </source>
</evidence>
<evidence type="ECO:0000256" key="2">
    <source>
        <dbReference type="SAM" id="Phobius"/>
    </source>
</evidence>
<dbReference type="EMBL" id="RBDX01000022">
    <property type="protein sequence ID" value="RKN06090.1"/>
    <property type="molecule type" value="Genomic_DNA"/>
</dbReference>
<evidence type="ECO:0008006" key="7">
    <source>
        <dbReference type="Google" id="ProtNLM"/>
    </source>
</evidence>
<comment type="caution">
    <text evidence="3">The sequence shown here is derived from an EMBL/GenBank/DDBJ whole genome shotgun (WGS) entry which is preliminary data.</text>
</comment>
<gene>
    <name evidence="4" type="ORF">D7318_21885</name>
    <name evidence="3" type="ORF">D7319_23025</name>
</gene>
<dbReference type="Proteomes" id="UP000268652">
    <property type="component" value="Unassembled WGS sequence"/>
</dbReference>
<dbReference type="RefSeq" id="WP_120698878.1">
    <property type="nucleotide sequence ID" value="NZ_RBDX01000022.1"/>
</dbReference>
<evidence type="ECO:0000313" key="4">
    <source>
        <dbReference type="EMBL" id="RKN18459.1"/>
    </source>
</evidence>
<feature type="transmembrane region" description="Helical" evidence="2">
    <location>
        <begin position="138"/>
        <end position="157"/>
    </location>
</feature>
<feature type="transmembrane region" description="Helical" evidence="2">
    <location>
        <begin position="36"/>
        <end position="56"/>
    </location>
</feature>
<feature type="region of interest" description="Disordered" evidence="1">
    <location>
        <begin position="187"/>
        <end position="208"/>
    </location>
</feature>
<dbReference type="AlphaFoldDB" id="A0A3A9VZC8"/>
<keyword evidence="2" id="KW-0472">Membrane</keyword>
<evidence type="ECO:0000313" key="6">
    <source>
        <dbReference type="Proteomes" id="UP000275024"/>
    </source>
</evidence>
<organism evidence="3 6">
    <name type="scientific">Streptomyces radicis</name>
    <dbReference type="NCBI Taxonomy" id="1750517"/>
    <lineage>
        <taxon>Bacteria</taxon>
        <taxon>Bacillati</taxon>
        <taxon>Actinomycetota</taxon>
        <taxon>Actinomycetes</taxon>
        <taxon>Kitasatosporales</taxon>
        <taxon>Streptomycetaceae</taxon>
        <taxon>Streptomyces</taxon>
    </lineage>
</organism>
<accession>A0A3A9VZC8</accession>
<dbReference type="Proteomes" id="UP000275024">
    <property type="component" value="Unassembled WGS sequence"/>
</dbReference>
<feature type="transmembrane region" description="Helical" evidence="2">
    <location>
        <begin position="63"/>
        <end position="81"/>
    </location>
</feature>